<protein>
    <submittedName>
        <fullName evidence="1">Uncharacterized protein</fullName>
    </submittedName>
</protein>
<accession>A0ACC2J859</accession>
<organism evidence="1 2">
    <name type="scientific">Nemania bipapillata</name>
    <dbReference type="NCBI Taxonomy" id="110536"/>
    <lineage>
        <taxon>Eukaryota</taxon>
        <taxon>Fungi</taxon>
        <taxon>Dikarya</taxon>
        <taxon>Ascomycota</taxon>
        <taxon>Pezizomycotina</taxon>
        <taxon>Sordariomycetes</taxon>
        <taxon>Xylariomycetidae</taxon>
        <taxon>Xylariales</taxon>
        <taxon>Xylariaceae</taxon>
        <taxon>Nemania</taxon>
    </lineage>
</organism>
<gene>
    <name evidence="1" type="ORF">ONZ43_g575</name>
</gene>
<dbReference type="EMBL" id="JAPESX010000077">
    <property type="protein sequence ID" value="KAJ8123492.1"/>
    <property type="molecule type" value="Genomic_DNA"/>
</dbReference>
<keyword evidence="2" id="KW-1185">Reference proteome</keyword>
<comment type="caution">
    <text evidence="1">The sequence shown here is derived from an EMBL/GenBank/DDBJ whole genome shotgun (WGS) entry which is preliminary data.</text>
</comment>
<reference evidence="1" key="1">
    <citation type="submission" date="2022-11" db="EMBL/GenBank/DDBJ databases">
        <title>Genome Sequence of Nemania bipapillata.</title>
        <authorList>
            <person name="Buettner E."/>
        </authorList>
    </citation>
    <scope>NUCLEOTIDE SEQUENCE</scope>
    <source>
        <strain evidence="1">CP14</strain>
    </source>
</reference>
<proteinExistence type="predicted"/>
<name>A0ACC2J859_9PEZI</name>
<sequence length="521" mass="58932">MDSVASEIVAPYPPPHFQRSGSPSYTNPSSTCSSGLSPPTEADYYQVRSPPYTFRCVSIFPIRQLEFLSADMPHNGCDENMYRFDLFPLRTCSMSSDESSSSHHLWAEEEVPQYARGLCIETPDIKEEICIPDIKEIQHTPTMGDFEPMNAPESPCLKFEPPEDDEEDNDGEDDEEYSPYNKKSKPVPTKSAHIGNNQKRRSTSQSSSEAKRTKSTAEQSLVVRPGNKPPIQGAKGQHTCPDCGKVSFKDRTGLENHIKKQHTRPFTCIFEFADCHSTFASKNEWKRHCASQHIVLQYWVCQQDACAQVSNKPNSLKRSTGNSRRRAANNNSSNNNNHRHPTACSSSLPNGTIFNRKDLYTQHLRRMHVPAHLKNKVKSKTHVPEWEEQQRIRQDEAIRTRCHLPTHMRCPAANCTVVFQGTNAWDDRMEHVAKHLEKVAAGTEPPLPFGGNEDSTLVDWATSPEIGILRKGERGKWMLQNPLKAMSYPAPPVVVEREEEEEEEEPEEDLDADADAECEDE</sequence>
<evidence type="ECO:0000313" key="2">
    <source>
        <dbReference type="Proteomes" id="UP001153334"/>
    </source>
</evidence>
<evidence type="ECO:0000313" key="1">
    <source>
        <dbReference type="EMBL" id="KAJ8123492.1"/>
    </source>
</evidence>
<dbReference type="Proteomes" id="UP001153334">
    <property type="component" value="Unassembled WGS sequence"/>
</dbReference>